<evidence type="ECO:0000256" key="1">
    <source>
        <dbReference type="SAM" id="MobiDB-lite"/>
    </source>
</evidence>
<feature type="region of interest" description="Disordered" evidence="1">
    <location>
        <begin position="1"/>
        <end position="22"/>
    </location>
</feature>
<keyword evidence="3" id="KW-1185">Reference proteome</keyword>
<proteinExistence type="predicted"/>
<dbReference type="HOGENOM" id="CLU_2140669_0_0_4"/>
<evidence type="ECO:0000313" key="3">
    <source>
        <dbReference type="Proteomes" id="UP000006552"/>
    </source>
</evidence>
<dbReference type="EMBL" id="CR555306">
    <property type="protein sequence ID" value="CAI07296.1"/>
    <property type="molecule type" value="Genomic_DNA"/>
</dbReference>
<organism evidence="2 3">
    <name type="scientific">Aromatoleum aromaticum (strain DSM 19018 / LMG 30748 / EbN1)</name>
    <name type="common">Azoarcus sp. (strain EbN1)</name>
    <dbReference type="NCBI Taxonomy" id="76114"/>
    <lineage>
        <taxon>Bacteria</taxon>
        <taxon>Pseudomonadati</taxon>
        <taxon>Pseudomonadota</taxon>
        <taxon>Betaproteobacteria</taxon>
        <taxon>Rhodocyclales</taxon>
        <taxon>Rhodocyclaceae</taxon>
        <taxon>Aromatoleum</taxon>
    </lineage>
</organism>
<dbReference type="AlphaFoldDB" id="Q5P5W5"/>
<dbReference type="Proteomes" id="UP000006552">
    <property type="component" value="Chromosome"/>
</dbReference>
<protein>
    <submittedName>
        <fullName evidence="2">Uncharacterized protein</fullName>
    </submittedName>
</protein>
<feature type="region of interest" description="Disordered" evidence="1">
    <location>
        <begin position="54"/>
        <end position="76"/>
    </location>
</feature>
<dbReference type="KEGG" id="eba:ebA2121"/>
<reference evidence="2 3" key="1">
    <citation type="journal article" date="2005" name="Arch. Microbiol.">
        <title>The genome sequence of an anaerobic aromatic-degrading denitrifying bacterium, strain EbN1.</title>
        <authorList>
            <person name="Rabus R."/>
            <person name="Kube M."/>
            <person name="Heider J."/>
            <person name="Beck A."/>
            <person name="Heitmann K."/>
            <person name="Widdel F."/>
            <person name="Reinhardt R."/>
        </authorList>
    </citation>
    <scope>NUCLEOTIDE SEQUENCE [LARGE SCALE GENOMIC DNA]</scope>
    <source>
        <strain evidence="2 3">EbN1</strain>
    </source>
</reference>
<sequence>MKVSRIHASTHSGRARAGSAGDSTAAGILRPLSLLAVVALDECQLGLGSRFAGQARETAPPRRSRNQARASPGASASCLLRDRQCPGDFLFEHSAGVEQAGIECRLVIHPVE</sequence>
<evidence type="ECO:0000313" key="2">
    <source>
        <dbReference type="EMBL" id="CAI07296.1"/>
    </source>
</evidence>
<accession>Q5P5W5</accession>
<name>Q5P5W5_AROAE</name>
<gene>
    <name evidence="2" type="ORF">ebA2121</name>
</gene>